<evidence type="ECO:0000259" key="12">
    <source>
        <dbReference type="PROSITE" id="PS50011"/>
    </source>
</evidence>
<dbReference type="Gene3D" id="3.30.200.20">
    <property type="entry name" value="Phosphorylase Kinase, domain 1"/>
    <property type="match status" value="1"/>
</dbReference>
<dbReference type="InterPro" id="IPR001611">
    <property type="entry name" value="Leu-rich_rpt"/>
</dbReference>
<dbReference type="Proteomes" id="UP000030645">
    <property type="component" value="Unassembled WGS sequence"/>
</dbReference>
<feature type="region of interest" description="Disordered" evidence="10">
    <location>
        <begin position="833"/>
        <end position="870"/>
    </location>
</feature>
<keyword evidence="13" id="KW-0808">Transferase</keyword>
<organism evidence="13 14">
    <name type="scientific">Morus notabilis</name>
    <dbReference type="NCBI Taxonomy" id="981085"/>
    <lineage>
        <taxon>Eukaryota</taxon>
        <taxon>Viridiplantae</taxon>
        <taxon>Streptophyta</taxon>
        <taxon>Embryophyta</taxon>
        <taxon>Tracheophyta</taxon>
        <taxon>Spermatophyta</taxon>
        <taxon>Magnoliopsida</taxon>
        <taxon>eudicotyledons</taxon>
        <taxon>Gunneridae</taxon>
        <taxon>Pentapetalae</taxon>
        <taxon>rosids</taxon>
        <taxon>fabids</taxon>
        <taxon>Rosales</taxon>
        <taxon>Moraceae</taxon>
        <taxon>Moreae</taxon>
        <taxon>Morus</taxon>
    </lineage>
</organism>
<keyword evidence="7 11" id="KW-1133">Transmembrane helix</keyword>
<keyword evidence="9" id="KW-0547">Nucleotide-binding</keyword>
<feature type="binding site" evidence="9">
    <location>
        <position position="586"/>
    </location>
    <ligand>
        <name>ATP</name>
        <dbReference type="ChEBI" id="CHEBI:30616"/>
    </ligand>
</feature>
<feature type="transmembrane region" description="Helical" evidence="11">
    <location>
        <begin position="451"/>
        <end position="472"/>
    </location>
</feature>
<dbReference type="FunFam" id="3.80.10.10:FF:000722">
    <property type="entry name" value="Leucine-rich repeat receptor-like protein kinase"/>
    <property type="match status" value="1"/>
</dbReference>
<protein>
    <submittedName>
        <fullName evidence="13">Putative inactive receptor kinase</fullName>
    </submittedName>
</protein>
<dbReference type="Pfam" id="PF07714">
    <property type="entry name" value="PK_Tyr_Ser-Thr"/>
    <property type="match status" value="1"/>
</dbReference>
<comment type="subcellular location">
    <subcellularLocation>
        <location evidence="1">Membrane</location>
        <topology evidence="1">Single-pass membrane protein</topology>
    </subcellularLocation>
</comment>
<keyword evidence="14" id="KW-1185">Reference proteome</keyword>
<dbReference type="GO" id="GO:0005524">
    <property type="term" value="F:ATP binding"/>
    <property type="evidence" value="ECO:0007669"/>
    <property type="project" value="UniProtKB-UniRule"/>
</dbReference>
<feature type="compositionally biased region" description="Acidic residues" evidence="10">
    <location>
        <begin position="833"/>
        <end position="844"/>
    </location>
</feature>
<evidence type="ECO:0000256" key="11">
    <source>
        <dbReference type="SAM" id="Phobius"/>
    </source>
</evidence>
<evidence type="ECO:0000313" key="14">
    <source>
        <dbReference type="Proteomes" id="UP000030645"/>
    </source>
</evidence>
<name>W9QVH5_9ROSA</name>
<reference evidence="14" key="1">
    <citation type="submission" date="2013-01" db="EMBL/GenBank/DDBJ databases">
        <title>Draft Genome Sequence of a Mulberry Tree, Morus notabilis C.K. Schneid.</title>
        <authorList>
            <person name="He N."/>
            <person name="Zhao S."/>
        </authorList>
    </citation>
    <scope>NUCLEOTIDE SEQUENCE</scope>
</reference>
<keyword evidence="9" id="KW-0067">ATP-binding</keyword>
<dbReference type="eggNOG" id="ENOG502QRAJ">
    <property type="taxonomic scope" value="Eukaryota"/>
</dbReference>
<accession>W9QVH5</accession>
<keyword evidence="2" id="KW-0597">Phosphoprotein</keyword>
<keyword evidence="3" id="KW-0433">Leucine-rich repeat</keyword>
<dbReference type="InterPro" id="IPR017441">
    <property type="entry name" value="Protein_kinase_ATP_BS"/>
</dbReference>
<dbReference type="Gene3D" id="1.10.510.10">
    <property type="entry name" value="Transferase(Phosphotransferase) domain 1"/>
    <property type="match status" value="1"/>
</dbReference>
<evidence type="ECO:0000256" key="9">
    <source>
        <dbReference type="PROSITE-ProRule" id="PRU10141"/>
    </source>
</evidence>
<evidence type="ECO:0000256" key="4">
    <source>
        <dbReference type="ARBA" id="ARBA00022692"/>
    </source>
</evidence>
<keyword evidence="6" id="KW-0677">Repeat</keyword>
<dbReference type="SUPFAM" id="SSF52058">
    <property type="entry name" value="L domain-like"/>
    <property type="match status" value="1"/>
</dbReference>
<feature type="compositionally biased region" description="Basic and acidic residues" evidence="10">
    <location>
        <begin position="422"/>
        <end position="436"/>
    </location>
</feature>
<dbReference type="SUPFAM" id="SSF56112">
    <property type="entry name" value="Protein kinase-like (PK-like)"/>
    <property type="match status" value="1"/>
</dbReference>
<dbReference type="InterPro" id="IPR000719">
    <property type="entry name" value="Prot_kinase_dom"/>
</dbReference>
<dbReference type="GO" id="GO:0016020">
    <property type="term" value="C:membrane"/>
    <property type="evidence" value="ECO:0007669"/>
    <property type="project" value="UniProtKB-SubCell"/>
</dbReference>
<dbReference type="InterPro" id="IPR032675">
    <property type="entry name" value="LRR_dom_sf"/>
</dbReference>
<evidence type="ECO:0000256" key="10">
    <source>
        <dbReference type="SAM" id="MobiDB-lite"/>
    </source>
</evidence>
<keyword evidence="13" id="KW-0675">Receptor</keyword>
<feature type="compositionally biased region" description="Polar residues" evidence="10">
    <location>
        <begin position="847"/>
        <end position="860"/>
    </location>
</feature>
<dbReference type="EMBL" id="KE344232">
    <property type="protein sequence ID" value="EXB55313.1"/>
    <property type="molecule type" value="Genomic_DNA"/>
</dbReference>
<dbReference type="Gene3D" id="3.80.10.10">
    <property type="entry name" value="Ribonuclease Inhibitor"/>
    <property type="match status" value="1"/>
</dbReference>
<gene>
    <name evidence="13" type="ORF">L484_017225</name>
</gene>
<feature type="region of interest" description="Disordered" evidence="10">
    <location>
        <begin position="407"/>
        <end position="436"/>
    </location>
</feature>
<evidence type="ECO:0000256" key="2">
    <source>
        <dbReference type="ARBA" id="ARBA00022553"/>
    </source>
</evidence>
<dbReference type="InterPro" id="IPR046959">
    <property type="entry name" value="PRK1-6/SRF4-like"/>
</dbReference>
<evidence type="ECO:0000256" key="6">
    <source>
        <dbReference type="ARBA" id="ARBA00022737"/>
    </source>
</evidence>
<sequence>MNHDSKHGSYLSFSQSLPSRLLLFSLSHFRQPRFFTLASASGHQGSSLSQATSLRLDRGNFERHACRSNRQIDQRRCHRGKQIDQRRGAVAMGRFFIVLRLCSALAASSLTIVPSSSSVLIDPVSSFSDLRASEIHFLFGRTACKARLRRGRFTAAGYAGNFLWWRREVNHRCSATAAVPRTCLYSGTRTVRLPPISALVGQLLVVSRLDTSGISARYLVLCFSLAQNDSPALGYSVKERQALYALKAVFNSPFLNGVWNGPHCYNNASQWYGVRCNSNGHVTEIALDNMELRGNIRSNAFTGFTELSVLSLKSNSVSGTEIDFSPNRNLTRVDLSGNMFSGQIPISLVGISVLESLLLQGNYFTGTIPEFNQSSLKEFDVSNNNLSGSIPKTRALQLFGRDSYDGNPGLCGPPSSTPCNSIKHDAAAEAPSDEKTDQGSFLQSLKHNLKAILLLLNAVLIALVIFLCLFYYNKARKLKKMTREYKEREELRTEKSELDQLNITEVEGDHNRQRSRAISNNIRNNISGQGRGKLVFMADNNNHGQGSNSTFDMSDLLKASAEGLGQGTFGNCYKAMMEGKPVVVVKRLKNLKPMTDDEFSKQLLVIANLNHPNLLSFLAYYNRKDEKLLLYKYVERGNLFDRLHGGRRKGEKIPFRWAGRLNVARGVARAMEYLHLNTTFLAPHGNLKSTNVLLDSNDIALVSDYCLGSLAALPVAAQRTVSYRSPEYQSTRRVSKKSDVWSYGCLLLELLTGKIGAYTAPPGVRGVDLCTWVQKAIREEWTAEIFDAEIAVNRRSAVPGMLRLLEIALHCVEKSPEKRPEMAEVAREVEEIQFLDQSEDENDQSLERSYTTDDSISSVASGKAGDIDQK</sequence>
<dbReference type="Pfam" id="PF00560">
    <property type="entry name" value="LRR_1"/>
    <property type="match status" value="2"/>
</dbReference>
<proteinExistence type="predicted"/>
<evidence type="ECO:0000256" key="8">
    <source>
        <dbReference type="ARBA" id="ARBA00023136"/>
    </source>
</evidence>
<keyword evidence="4 11" id="KW-0812">Transmembrane</keyword>
<evidence type="ECO:0000256" key="5">
    <source>
        <dbReference type="ARBA" id="ARBA00022729"/>
    </source>
</evidence>
<feature type="domain" description="Protein kinase" evidence="12">
    <location>
        <begin position="558"/>
        <end position="835"/>
    </location>
</feature>
<dbReference type="InterPro" id="IPR001245">
    <property type="entry name" value="Ser-Thr/Tyr_kinase_cat_dom"/>
</dbReference>
<keyword evidence="13" id="KW-0418">Kinase</keyword>
<evidence type="ECO:0000256" key="1">
    <source>
        <dbReference type="ARBA" id="ARBA00004167"/>
    </source>
</evidence>
<keyword evidence="5" id="KW-0732">Signal</keyword>
<dbReference type="PANTHER" id="PTHR48007">
    <property type="entry name" value="LEUCINE-RICH REPEAT RECEPTOR-LIKE PROTEIN KINASE PXC1"/>
    <property type="match status" value="1"/>
</dbReference>
<evidence type="ECO:0000256" key="3">
    <source>
        <dbReference type="ARBA" id="ARBA00022614"/>
    </source>
</evidence>
<dbReference type="InterPro" id="IPR011009">
    <property type="entry name" value="Kinase-like_dom_sf"/>
</dbReference>
<dbReference type="PANTHER" id="PTHR48007:SF43">
    <property type="entry name" value="POLLEN RECEPTOR-LIKE KINASE 4"/>
    <property type="match status" value="1"/>
</dbReference>
<dbReference type="PROSITE" id="PS00107">
    <property type="entry name" value="PROTEIN_KINASE_ATP"/>
    <property type="match status" value="1"/>
</dbReference>
<keyword evidence="8 11" id="KW-0472">Membrane</keyword>
<dbReference type="GO" id="GO:0004672">
    <property type="term" value="F:protein kinase activity"/>
    <property type="evidence" value="ECO:0007669"/>
    <property type="project" value="InterPro"/>
</dbReference>
<dbReference type="AlphaFoldDB" id="W9QVH5"/>
<dbReference type="PROSITE" id="PS50011">
    <property type="entry name" value="PROTEIN_KINASE_DOM"/>
    <property type="match status" value="1"/>
</dbReference>
<evidence type="ECO:0000313" key="13">
    <source>
        <dbReference type="EMBL" id="EXB55313.1"/>
    </source>
</evidence>
<evidence type="ECO:0000256" key="7">
    <source>
        <dbReference type="ARBA" id="ARBA00022989"/>
    </source>
</evidence>